<protein>
    <submittedName>
        <fullName evidence="12">Receptor-like protein EIX2</fullName>
    </submittedName>
</protein>
<dbReference type="Proteomes" id="UP000289340">
    <property type="component" value="Chromosome 16"/>
</dbReference>
<evidence type="ECO:0000256" key="5">
    <source>
        <dbReference type="ARBA" id="ARBA00022737"/>
    </source>
</evidence>
<reference evidence="12 13" key="1">
    <citation type="submission" date="2018-09" db="EMBL/GenBank/DDBJ databases">
        <title>A high-quality reference genome of wild soybean provides a powerful tool to mine soybean genomes.</title>
        <authorList>
            <person name="Xie M."/>
            <person name="Chung C.Y.L."/>
            <person name="Li M.-W."/>
            <person name="Wong F.-L."/>
            <person name="Chan T.-F."/>
            <person name="Lam H.-M."/>
        </authorList>
    </citation>
    <scope>NUCLEOTIDE SEQUENCE [LARGE SCALE GENOMIC DNA]</scope>
    <source>
        <strain evidence="13">cv. W05</strain>
        <tissue evidence="12">Hypocotyl of etiolated seedlings</tissue>
    </source>
</reference>
<evidence type="ECO:0000256" key="7">
    <source>
        <dbReference type="ARBA" id="ARBA00023136"/>
    </source>
</evidence>
<keyword evidence="3" id="KW-0812">Transmembrane</keyword>
<dbReference type="Pfam" id="PF08263">
    <property type="entry name" value="LRRNT_2"/>
    <property type="match status" value="1"/>
</dbReference>
<feature type="domain" description="Disease resistance R13L4/SHOC-2-like LRR" evidence="11">
    <location>
        <begin position="94"/>
        <end position="204"/>
    </location>
</feature>
<evidence type="ECO:0000313" key="13">
    <source>
        <dbReference type="Proteomes" id="UP000289340"/>
    </source>
</evidence>
<keyword evidence="9" id="KW-0325">Glycoprotein</keyword>
<evidence type="ECO:0000313" key="12">
    <source>
        <dbReference type="EMBL" id="RZB59896.1"/>
    </source>
</evidence>
<dbReference type="PANTHER" id="PTHR48063">
    <property type="entry name" value="LRR RECEPTOR-LIKE KINASE"/>
    <property type="match status" value="1"/>
</dbReference>
<keyword evidence="13" id="KW-1185">Reference proteome</keyword>
<dbReference type="GO" id="GO:0016020">
    <property type="term" value="C:membrane"/>
    <property type="evidence" value="ECO:0007669"/>
    <property type="project" value="UniProtKB-SubCell"/>
</dbReference>
<keyword evidence="8 12" id="KW-0675">Receptor</keyword>
<dbReference type="SUPFAM" id="SSF52058">
    <property type="entry name" value="L domain-like"/>
    <property type="match status" value="1"/>
</dbReference>
<keyword evidence="4" id="KW-0732">Signal</keyword>
<dbReference type="InterPro" id="IPR013210">
    <property type="entry name" value="LRR_N_plant-typ"/>
</dbReference>
<dbReference type="AlphaFoldDB" id="A0A445GF48"/>
<evidence type="ECO:0000256" key="9">
    <source>
        <dbReference type="ARBA" id="ARBA00023180"/>
    </source>
</evidence>
<evidence type="ECO:0000256" key="8">
    <source>
        <dbReference type="ARBA" id="ARBA00023170"/>
    </source>
</evidence>
<keyword evidence="2" id="KW-0433">Leucine-rich repeat</keyword>
<dbReference type="InterPro" id="IPR046956">
    <property type="entry name" value="RLP23-like"/>
</dbReference>
<evidence type="ECO:0000259" key="10">
    <source>
        <dbReference type="Pfam" id="PF08263"/>
    </source>
</evidence>
<evidence type="ECO:0000256" key="3">
    <source>
        <dbReference type="ARBA" id="ARBA00022692"/>
    </source>
</evidence>
<dbReference type="FunFam" id="3.80.10.10:FF:000383">
    <property type="entry name" value="Leucine-rich repeat receptor protein kinase EMS1"/>
    <property type="match status" value="1"/>
</dbReference>
<evidence type="ECO:0000256" key="6">
    <source>
        <dbReference type="ARBA" id="ARBA00022989"/>
    </source>
</evidence>
<sequence>MKEKLQSNSATKSLFQGKTLLKGVSMVNRIHSWILNGAEIKCIERERIALLNFKEGLIDVYGMLSTWSGDETNRDCCKWKGIDATMKQLFHIPKVIGSFTHLRYLNLSFSYFGGSIPCELGKLTHLHYLGLGSNEFRGEIPYQLGNLSQLMHLDLGGNSLFGAIPFHVGNLPMLHTLRLGGNFDVKSTDAEWLSNLNFLTNIEFSSFHNLGSSHHFK</sequence>
<keyword evidence="7" id="KW-0472">Membrane</keyword>
<dbReference type="Pfam" id="PF23598">
    <property type="entry name" value="LRR_14"/>
    <property type="match status" value="1"/>
</dbReference>
<evidence type="ECO:0000256" key="1">
    <source>
        <dbReference type="ARBA" id="ARBA00004479"/>
    </source>
</evidence>
<dbReference type="PANTHER" id="PTHR48063:SF103">
    <property type="entry name" value="LEUCINE-RICH RECEPTOR-LIKE KINASE FAMILY PROTEIN"/>
    <property type="match status" value="1"/>
</dbReference>
<gene>
    <name evidence="12" type="ORF">D0Y65_042903</name>
</gene>
<proteinExistence type="predicted"/>
<dbReference type="Gene3D" id="3.80.10.10">
    <property type="entry name" value="Ribonuclease Inhibitor"/>
    <property type="match status" value="1"/>
</dbReference>
<organism evidence="12 13">
    <name type="scientific">Glycine soja</name>
    <name type="common">Wild soybean</name>
    <dbReference type="NCBI Taxonomy" id="3848"/>
    <lineage>
        <taxon>Eukaryota</taxon>
        <taxon>Viridiplantae</taxon>
        <taxon>Streptophyta</taxon>
        <taxon>Embryophyta</taxon>
        <taxon>Tracheophyta</taxon>
        <taxon>Spermatophyta</taxon>
        <taxon>Magnoliopsida</taxon>
        <taxon>eudicotyledons</taxon>
        <taxon>Gunneridae</taxon>
        <taxon>Pentapetalae</taxon>
        <taxon>rosids</taxon>
        <taxon>fabids</taxon>
        <taxon>Fabales</taxon>
        <taxon>Fabaceae</taxon>
        <taxon>Papilionoideae</taxon>
        <taxon>50 kb inversion clade</taxon>
        <taxon>NPAAA clade</taxon>
        <taxon>indigoferoid/millettioid clade</taxon>
        <taxon>Phaseoleae</taxon>
        <taxon>Glycine</taxon>
        <taxon>Glycine subgen. Soja</taxon>
    </lineage>
</organism>
<comment type="subcellular location">
    <subcellularLocation>
        <location evidence="1">Membrane</location>
        <topology evidence="1">Single-pass type I membrane protein</topology>
    </subcellularLocation>
</comment>
<name>A0A445GF48_GLYSO</name>
<dbReference type="InterPro" id="IPR055414">
    <property type="entry name" value="LRR_R13L4/SHOC2-like"/>
</dbReference>
<accession>A0A445GF48</accession>
<dbReference type="EMBL" id="QZWG01000016">
    <property type="protein sequence ID" value="RZB59896.1"/>
    <property type="molecule type" value="Genomic_DNA"/>
</dbReference>
<comment type="caution">
    <text evidence="12">The sequence shown here is derived from an EMBL/GenBank/DDBJ whole genome shotgun (WGS) entry which is preliminary data.</text>
</comment>
<feature type="domain" description="Leucine-rich repeat-containing N-terminal plant-type" evidence="10">
    <location>
        <begin position="45"/>
        <end position="82"/>
    </location>
</feature>
<keyword evidence="6" id="KW-1133">Transmembrane helix</keyword>
<evidence type="ECO:0000256" key="2">
    <source>
        <dbReference type="ARBA" id="ARBA00022614"/>
    </source>
</evidence>
<dbReference type="InterPro" id="IPR032675">
    <property type="entry name" value="LRR_dom_sf"/>
</dbReference>
<evidence type="ECO:0000256" key="4">
    <source>
        <dbReference type="ARBA" id="ARBA00022729"/>
    </source>
</evidence>
<evidence type="ECO:0000259" key="11">
    <source>
        <dbReference type="Pfam" id="PF23598"/>
    </source>
</evidence>
<keyword evidence="5" id="KW-0677">Repeat</keyword>